<dbReference type="GeneID" id="2910063"/>
<dbReference type="eggNOG" id="KOG1455">
    <property type="taxonomic scope" value="Eukaryota"/>
</dbReference>
<dbReference type="OrthoDB" id="10249433at2759"/>
<dbReference type="KEGG" id="yli:2910063"/>
<dbReference type="VEuPathDB" id="FungiDB:YALI0_C14520g"/>
<sequence>MSTEATETHPFPVKHGKVSYYTAKDGQKLRVGEWGTELAQPKGKLVFNHGFTEHIGVFDELFKRMVDNGYYVLALDQRGAGEQCQGKKYGITNETFVYEDLNGVIKEYLVKNNSIEQSKKEKLFIWGHSMGGGIALNYGVKGLYRDHFTGFIGCAPLVQLHPASVPNFILRGAMEVLARAWPTLHFPADLKMDYIVSNPDSQKKLEADEWIRPMCTVKQMYDMFQRGNALVDPDYVANYQRDAAVLIYHSEHDKINWYEASKKFIDAVPVKDKQLFDAKGCEHSIHLEQAEKEKPAFDTLINFLDEHTKQ</sequence>
<dbReference type="Proteomes" id="UP000256601">
    <property type="component" value="Unassembled WGS sequence"/>
</dbReference>
<reference evidence="2 4" key="1">
    <citation type="journal article" date="2016" name="PLoS ONE">
        <title>Sequence Assembly of Yarrowia lipolytica Strain W29/CLIB89 Shows Transposable Element Diversity.</title>
        <authorList>
            <person name="Magnan C."/>
            <person name="Yu J."/>
            <person name="Chang I."/>
            <person name="Jahn E."/>
            <person name="Kanomata Y."/>
            <person name="Wu J."/>
            <person name="Zeller M."/>
            <person name="Oakes M."/>
            <person name="Baldi P."/>
            <person name="Sandmeyer S."/>
        </authorList>
    </citation>
    <scope>NUCLEOTIDE SEQUENCE [LARGE SCALE GENOMIC DNA]</scope>
    <source>
        <strain evidence="2">CLIB89</strain>
        <strain evidence="4">CLIB89(W29)</strain>
    </source>
</reference>
<dbReference type="Pfam" id="PF12146">
    <property type="entry name" value="Hydrolase_4"/>
    <property type="match status" value="1"/>
</dbReference>
<reference evidence="3 5" key="2">
    <citation type="submission" date="2018-07" db="EMBL/GenBank/DDBJ databases">
        <title>Draft Genome Assemblies for Five Robust Yarrowia lipolytica Strains Exhibiting High Lipid Production and Pentose Sugar Utilization and Sugar Alcohol Secretion from Undetoxified Lignocellulosic Biomass Hydrolysates.</title>
        <authorList>
            <consortium name="DOE Joint Genome Institute"/>
            <person name="Walker C."/>
            <person name="Ryu S."/>
            <person name="Na H."/>
            <person name="Zane M."/>
            <person name="LaButti K."/>
            <person name="Lipzen A."/>
            <person name="Haridas S."/>
            <person name="Barry K."/>
            <person name="Grigoriev I.V."/>
            <person name="Quarterman J."/>
            <person name="Slininger P."/>
            <person name="Dien B."/>
            <person name="Trinh C.T."/>
        </authorList>
    </citation>
    <scope>NUCLEOTIDE SEQUENCE [LARGE SCALE GENOMIC DNA]</scope>
    <source>
        <strain evidence="3 5">YB392</strain>
    </source>
</reference>
<dbReference type="OMA" id="SYEGWSH"/>
<dbReference type="InterPro" id="IPR051044">
    <property type="entry name" value="MAG_DAG_Lipase"/>
</dbReference>
<dbReference type="Gene3D" id="3.40.50.1820">
    <property type="entry name" value="alpha/beta hydrolase"/>
    <property type="match status" value="1"/>
</dbReference>
<dbReference type="AlphaFoldDB" id="A0A1D8NB73"/>
<name>A0A1D8NB73_YARLL</name>
<dbReference type="EMBL" id="CP017555">
    <property type="protein sequence ID" value="AOW02872.1"/>
    <property type="molecule type" value="Genomic_DNA"/>
</dbReference>
<gene>
    <name evidence="3" type="ORF">B0I71DRAFT_132500</name>
    <name evidence="2" type="ORF">YALI1_C20224g</name>
</gene>
<evidence type="ECO:0000313" key="2">
    <source>
        <dbReference type="EMBL" id="AOW02872.1"/>
    </source>
</evidence>
<organism evidence="2 4">
    <name type="scientific">Yarrowia lipolytica</name>
    <name type="common">Candida lipolytica</name>
    <dbReference type="NCBI Taxonomy" id="4952"/>
    <lineage>
        <taxon>Eukaryota</taxon>
        <taxon>Fungi</taxon>
        <taxon>Dikarya</taxon>
        <taxon>Ascomycota</taxon>
        <taxon>Saccharomycotina</taxon>
        <taxon>Dipodascomycetes</taxon>
        <taxon>Dipodascales</taxon>
        <taxon>Dipodascales incertae sedis</taxon>
        <taxon>Yarrowia</taxon>
    </lineage>
</organism>
<dbReference type="PANTHER" id="PTHR11614">
    <property type="entry name" value="PHOSPHOLIPASE-RELATED"/>
    <property type="match status" value="1"/>
</dbReference>
<evidence type="ECO:0000259" key="1">
    <source>
        <dbReference type="Pfam" id="PF12146"/>
    </source>
</evidence>
<dbReference type="Proteomes" id="UP000182444">
    <property type="component" value="Chromosome 1C"/>
</dbReference>
<evidence type="ECO:0000313" key="5">
    <source>
        <dbReference type="Proteomes" id="UP000256601"/>
    </source>
</evidence>
<feature type="domain" description="Serine aminopeptidase S33" evidence="1">
    <location>
        <begin position="40"/>
        <end position="289"/>
    </location>
</feature>
<dbReference type="RefSeq" id="XP_501831.1">
    <property type="nucleotide sequence ID" value="XM_501831.1"/>
</dbReference>
<dbReference type="EMBL" id="KZ859000">
    <property type="protein sequence ID" value="RDW25495.1"/>
    <property type="molecule type" value="Genomic_DNA"/>
</dbReference>
<protein>
    <submittedName>
        <fullName evidence="3">Alpha/Beta hydrolase protein</fullName>
    </submittedName>
</protein>
<dbReference type="InterPro" id="IPR022742">
    <property type="entry name" value="Hydrolase_4"/>
</dbReference>
<dbReference type="InterPro" id="IPR029058">
    <property type="entry name" value="AB_hydrolase_fold"/>
</dbReference>
<dbReference type="VEuPathDB" id="FungiDB:YALI1_C20224g"/>
<dbReference type="GO" id="GO:0016787">
    <property type="term" value="F:hydrolase activity"/>
    <property type="evidence" value="ECO:0007669"/>
    <property type="project" value="UniProtKB-KW"/>
</dbReference>
<dbReference type="SUPFAM" id="SSF53474">
    <property type="entry name" value="alpha/beta-Hydrolases"/>
    <property type="match status" value="1"/>
</dbReference>
<evidence type="ECO:0000313" key="3">
    <source>
        <dbReference type="EMBL" id="RDW25495.1"/>
    </source>
</evidence>
<evidence type="ECO:0000313" key="4">
    <source>
        <dbReference type="Proteomes" id="UP000182444"/>
    </source>
</evidence>
<keyword evidence="3" id="KW-0378">Hydrolase</keyword>
<proteinExistence type="predicted"/>
<accession>A0A1D8NB73</accession>